<feature type="region of interest" description="Disordered" evidence="2">
    <location>
        <begin position="122"/>
        <end position="172"/>
    </location>
</feature>
<keyword evidence="1" id="KW-0862">Zinc</keyword>
<accession>A0A9W9GNB8</accession>
<dbReference type="GO" id="GO:0003676">
    <property type="term" value="F:nucleic acid binding"/>
    <property type="evidence" value="ECO:0007669"/>
    <property type="project" value="InterPro"/>
</dbReference>
<protein>
    <recommendedName>
        <fullName evidence="3">CCHC-type domain-containing protein</fullName>
    </recommendedName>
</protein>
<keyword evidence="1" id="KW-0479">Metal-binding</keyword>
<reference evidence="4" key="1">
    <citation type="submission" date="2022-11" db="EMBL/GenBank/DDBJ databases">
        <authorList>
            <person name="Petersen C."/>
        </authorList>
    </citation>
    <scope>NUCLEOTIDE SEQUENCE</scope>
    <source>
        <strain evidence="4">IBT 22155</strain>
    </source>
</reference>
<dbReference type="InterPro" id="IPR001878">
    <property type="entry name" value="Znf_CCHC"/>
</dbReference>
<feature type="region of interest" description="Disordered" evidence="2">
    <location>
        <begin position="58"/>
        <end position="105"/>
    </location>
</feature>
<dbReference type="SMART" id="SM00343">
    <property type="entry name" value="ZnF_C2HC"/>
    <property type="match status" value="1"/>
</dbReference>
<evidence type="ECO:0000259" key="3">
    <source>
        <dbReference type="PROSITE" id="PS50158"/>
    </source>
</evidence>
<dbReference type="AlphaFoldDB" id="A0A9W9GNB8"/>
<comment type="caution">
    <text evidence="4">The sequence shown here is derived from an EMBL/GenBank/DDBJ whole genome shotgun (WGS) entry which is preliminary data.</text>
</comment>
<feature type="compositionally biased region" description="Basic and acidic residues" evidence="2">
    <location>
        <begin position="122"/>
        <end position="139"/>
    </location>
</feature>
<organism evidence="4 5">
    <name type="scientific">Penicillium bovifimosum</name>
    <dbReference type="NCBI Taxonomy" id="126998"/>
    <lineage>
        <taxon>Eukaryota</taxon>
        <taxon>Fungi</taxon>
        <taxon>Dikarya</taxon>
        <taxon>Ascomycota</taxon>
        <taxon>Pezizomycotina</taxon>
        <taxon>Eurotiomycetes</taxon>
        <taxon>Eurotiomycetidae</taxon>
        <taxon>Eurotiales</taxon>
        <taxon>Aspergillaceae</taxon>
        <taxon>Penicillium</taxon>
    </lineage>
</organism>
<dbReference type="Gene3D" id="4.10.60.10">
    <property type="entry name" value="Zinc finger, CCHC-type"/>
    <property type="match status" value="1"/>
</dbReference>
<feature type="compositionally biased region" description="Polar residues" evidence="2">
    <location>
        <begin position="73"/>
        <end position="93"/>
    </location>
</feature>
<dbReference type="InterPro" id="IPR036875">
    <property type="entry name" value="Znf_CCHC_sf"/>
</dbReference>
<dbReference type="Proteomes" id="UP001149079">
    <property type="component" value="Unassembled WGS sequence"/>
</dbReference>
<dbReference type="PROSITE" id="PS50158">
    <property type="entry name" value="ZF_CCHC"/>
    <property type="match status" value="1"/>
</dbReference>
<dbReference type="SUPFAM" id="SSF57756">
    <property type="entry name" value="Retrovirus zinc finger-like domains"/>
    <property type="match status" value="1"/>
</dbReference>
<dbReference type="OrthoDB" id="4509994at2759"/>
<reference evidence="4" key="2">
    <citation type="journal article" date="2023" name="IMA Fungus">
        <title>Comparative genomic study of the Penicillium genus elucidates a diverse pangenome and 15 lateral gene transfer events.</title>
        <authorList>
            <person name="Petersen C."/>
            <person name="Sorensen T."/>
            <person name="Nielsen M.R."/>
            <person name="Sondergaard T.E."/>
            <person name="Sorensen J.L."/>
            <person name="Fitzpatrick D.A."/>
            <person name="Frisvad J.C."/>
            <person name="Nielsen K.L."/>
        </authorList>
    </citation>
    <scope>NUCLEOTIDE SEQUENCE</scope>
    <source>
        <strain evidence="4">IBT 22155</strain>
    </source>
</reference>
<dbReference type="GO" id="GO:0008270">
    <property type="term" value="F:zinc ion binding"/>
    <property type="evidence" value="ECO:0007669"/>
    <property type="project" value="UniProtKB-KW"/>
</dbReference>
<proteinExistence type="predicted"/>
<evidence type="ECO:0000313" key="5">
    <source>
        <dbReference type="Proteomes" id="UP001149079"/>
    </source>
</evidence>
<dbReference type="GeneID" id="81408366"/>
<keyword evidence="1" id="KW-0863">Zinc-finger</keyword>
<dbReference type="EMBL" id="JAPQKL010000006">
    <property type="protein sequence ID" value="KAJ5124627.1"/>
    <property type="molecule type" value="Genomic_DNA"/>
</dbReference>
<name>A0A9W9GNB8_9EURO</name>
<evidence type="ECO:0000256" key="1">
    <source>
        <dbReference type="PROSITE-ProRule" id="PRU00047"/>
    </source>
</evidence>
<evidence type="ECO:0000313" key="4">
    <source>
        <dbReference type="EMBL" id="KAJ5124627.1"/>
    </source>
</evidence>
<keyword evidence="5" id="KW-1185">Reference proteome</keyword>
<gene>
    <name evidence="4" type="ORF">N7515_008452</name>
</gene>
<feature type="domain" description="CCHC-type" evidence="3">
    <location>
        <begin position="115"/>
        <end position="131"/>
    </location>
</feature>
<dbReference type="Pfam" id="PF00098">
    <property type="entry name" value="zf-CCHC"/>
    <property type="match status" value="1"/>
</dbReference>
<sequence>MKANDDFNSFYAEFSRLALESKRDEELQKDDLRWWLEYKDEVTMEEFVDSCRRGAITVTRMQPPNRFKKSESSTHQAGSKGSTSNTRTSTTPAVNRRGKTNTTFAERQALLKEGKCFNCRKEGHLSRDCPEGESEDKNKTKAAATSAKKRSQSTQQRIQDAESDSASDSGKD</sequence>
<evidence type="ECO:0000256" key="2">
    <source>
        <dbReference type="SAM" id="MobiDB-lite"/>
    </source>
</evidence>
<dbReference type="RefSeq" id="XP_056519026.1">
    <property type="nucleotide sequence ID" value="XM_056669196.1"/>
</dbReference>